<dbReference type="PANTHER" id="PTHR43547:SF2">
    <property type="entry name" value="HYBRID SIGNAL TRANSDUCTION HISTIDINE KINASE C"/>
    <property type="match status" value="1"/>
</dbReference>
<sequence length="396" mass="45320">MVNTESKHYFSSMQSINNYFKNSLVRQRPVSIVFSLSLQMVGILIIGLISVNLCTIAQINQYMSSGNYLQDGAIWHIGMFSLMSTTIFLMPMLVGAIVFVILRSLRPLQKFTDAIAVNSFNQNTQTNFRLTEMPVEIRPLLRTYNKLVSTISEAGIQQQKFIATLSHELRTSLTLISGYLQSISRRNINLTKSQQEALDIVTTESEHIIQILQDSLELARVKNCCLPLNFECLILNDVVNDAVKMTKKFQHRIIQVAANSEKIMLEADRDRLLQVLIHLIEYTIQRSESHQPITLNLEQKDDLVIVRVNNTPDSTIQENNGGLGISQISHQPIKLYDAHSQENLDLKLEIIDTLIRRMGGNVFIQSHSSQRSDFWIRFPTQYWSLDYRTKNAMSKQ</sequence>
<dbReference type="EMBL" id="JBHFNT010000075">
    <property type="protein sequence ID" value="MFB2834938.1"/>
    <property type="molecule type" value="Genomic_DNA"/>
</dbReference>
<dbReference type="InterPro" id="IPR005467">
    <property type="entry name" value="His_kinase_dom"/>
</dbReference>
<keyword evidence="5" id="KW-0902">Two-component regulatory system</keyword>
<keyword evidence="9" id="KW-1185">Reference proteome</keyword>
<dbReference type="InterPro" id="IPR036890">
    <property type="entry name" value="HATPase_C_sf"/>
</dbReference>
<dbReference type="InterPro" id="IPR003594">
    <property type="entry name" value="HATPase_dom"/>
</dbReference>
<keyword evidence="4 8" id="KW-0418">Kinase</keyword>
<evidence type="ECO:0000313" key="8">
    <source>
        <dbReference type="EMBL" id="MFB2834938.1"/>
    </source>
</evidence>
<gene>
    <name evidence="8" type="ORF">ACE1CA_10435</name>
</gene>
<dbReference type="PANTHER" id="PTHR43547">
    <property type="entry name" value="TWO-COMPONENT HISTIDINE KINASE"/>
    <property type="match status" value="1"/>
</dbReference>
<dbReference type="SMART" id="SM00388">
    <property type="entry name" value="HisKA"/>
    <property type="match status" value="1"/>
</dbReference>
<dbReference type="SUPFAM" id="SSF55874">
    <property type="entry name" value="ATPase domain of HSP90 chaperone/DNA topoisomerase II/histidine kinase"/>
    <property type="match status" value="1"/>
</dbReference>
<dbReference type="PROSITE" id="PS50109">
    <property type="entry name" value="HIS_KIN"/>
    <property type="match status" value="1"/>
</dbReference>
<keyword evidence="4 8" id="KW-0808">Transferase</keyword>
<keyword evidence="6" id="KW-0812">Transmembrane</keyword>
<reference evidence="8 9" key="1">
    <citation type="submission" date="2024-09" db="EMBL/GenBank/DDBJ databases">
        <title>Floridaenema gen nov. (Aerosakkonemataceae, Aerosakkonematales ord. nov., Cyanobacteria) from benthic tropical and subtropical fresh waters, with the description of four new species.</title>
        <authorList>
            <person name="Moretto J.A."/>
            <person name="Berthold D.E."/>
            <person name="Lefler F.W."/>
            <person name="Huang I.-S."/>
            <person name="Laughinghouse H. IV."/>
        </authorList>
    </citation>
    <scope>NUCLEOTIDE SEQUENCE [LARGE SCALE GENOMIC DNA]</scope>
    <source>
        <strain evidence="8 9">BLCC-F167</strain>
    </source>
</reference>
<keyword evidence="3" id="KW-0597">Phosphoprotein</keyword>
<evidence type="ECO:0000256" key="3">
    <source>
        <dbReference type="ARBA" id="ARBA00022553"/>
    </source>
</evidence>
<dbReference type="InterPro" id="IPR003661">
    <property type="entry name" value="HisK_dim/P_dom"/>
</dbReference>
<evidence type="ECO:0000256" key="1">
    <source>
        <dbReference type="ARBA" id="ARBA00000085"/>
    </source>
</evidence>
<evidence type="ECO:0000256" key="6">
    <source>
        <dbReference type="SAM" id="Phobius"/>
    </source>
</evidence>
<evidence type="ECO:0000256" key="2">
    <source>
        <dbReference type="ARBA" id="ARBA00012438"/>
    </source>
</evidence>
<dbReference type="Pfam" id="PF02518">
    <property type="entry name" value="HATPase_c"/>
    <property type="match status" value="1"/>
</dbReference>
<dbReference type="Pfam" id="PF00512">
    <property type="entry name" value="HisKA"/>
    <property type="match status" value="1"/>
</dbReference>
<dbReference type="Gene3D" id="1.10.287.130">
    <property type="match status" value="1"/>
</dbReference>
<comment type="catalytic activity">
    <reaction evidence="1">
        <text>ATP + protein L-histidine = ADP + protein N-phospho-L-histidine.</text>
        <dbReference type="EC" id="2.7.13.3"/>
    </reaction>
</comment>
<dbReference type="EC" id="2.7.13.3" evidence="2"/>
<dbReference type="GO" id="GO:0016301">
    <property type="term" value="F:kinase activity"/>
    <property type="evidence" value="ECO:0007669"/>
    <property type="project" value="UniProtKB-KW"/>
</dbReference>
<feature type="transmembrane region" description="Helical" evidence="6">
    <location>
        <begin position="73"/>
        <end position="102"/>
    </location>
</feature>
<evidence type="ECO:0000256" key="5">
    <source>
        <dbReference type="ARBA" id="ARBA00023012"/>
    </source>
</evidence>
<dbReference type="Proteomes" id="UP001576780">
    <property type="component" value="Unassembled WGS sequence"/>
</dbReference>
<comment type="caution">
    <text evidence="8">The sequence shown here is derived from an EMBL/GenBank/DDBJ whole genome shotgun (WGS) entry which is preliminary data.</text>
</comment>
<feature type="domain" description="Histidine kinase" evidence="7">
    <location>
        <begin position="164"/>
        <end position="382"/>
    </location>
</feature>
<name>A0ABV4WIM7_9CYAN</name>
<organism evidence="8 9">
    <name type="scientific">Floridaenema evergladense BLCC-F167</name>
    <dbReference type="NCBI Taxonomy" id="3153639"/>
    <lineage>
        <taxon>Bacteria</taxon>
        <taxon>Bacillati</taxon>
        <taxon>Cyanobacteriota</taxon>
        <taxon>Cyanophyceae</taxon>
        <taxon>Oscillatoriophycideae</taxon>
        <taxon>Aerosakkonematales</taxon>
        <taxon>Aerosakkonemataceae</taxon>
        <taxon>Floridanema</taxon>
        <taxon>Floridanema evergladense</taxon>
    </lineage>
</organism>
<evidence type="ECO:0000313" key="9">
    <source>
        <dbReference type="Proteomes" id="UP001576780"/>
    </source>
</evidence>
<proteinExistence type="predicted"/>
<dbReference type="RefSeq" id="WP_413277366.1">
    <property type="nucleotide sequence ID" value="NZ_JBHFNT010000075.1"/>
</dbReference>
<evidence type="ECO:0000256" key="4">
    <source>
        <dbReference type="ARBA" id="ARBA00022777"/>
    </source>
</evidence>
<dbReference type="SUPFAM" id="SSF47384">
    <property type="entry name" value="Homodimeric domain of signal transducing histidine kinase"/>
    <property type="match status" value="1"/>
</dbReference>
<feature type="transmembrane region" description="Helical" evidence="6">
    <location>
        <begin position="30"/>
        <end position="53"/>
    </location>
</feature>
<dbReference type="InterPro" id="IPR036097">
    <property type="entry name" value="HisK_dim/P_sf"/>
</dbReference>
<evidence type="ECO:0000259" key="7">
    <source>
        <dbReference type="PROSITE" id="PS50109"/>
    </source>
</evidence>
<accession>A0ABV4WIM7</accession>
<keyword evidence="6" id="KW-0472">Membrane</keyword>
<keyword evidence="6" id="KW-1133">Transmembrane helix</keyword>
<dbReference type="CDD" id="cd00082">
    <property type="entry name" value="HisKA"/>
    <property type="match status" value="1"/>
</dbReference>
<dbReference type="Gene3D" id="3.30.565.10">
    <property type="entry name" value="Histidine kinase-like ATPase, C-terminal domain"/>
    <property type="match status" value="1"/>
</dbReference>
<protein>
    <recommendedName>
        <fullName evidence="2">histidine kinase</fullName>
        <ecNumber evidence="2">2.7.13.3</ecNumber>
    </recommendedName>
</protein>